<keyword evidence="1" id="KW-1133">Transmembrane helix</keyword>
<keyword evidence="1" id="KW-0812">Transmembrane</keyword>
<name>A0A848IZR4_9BACT</name>
<evidence type="ECO:0000313" key="2">
    <source>
        <dbReference type="EMBL" id="NMM48775.1"/>
    </source>
</evidence>
<proteinExistence type="predicted"/>
<evidence type="ECO:0000256" key="1">
    <source>
        <dbReference type="SAM" id="Phobius"/>
    </source>
</evidence>
<keyword evidence="1" id="KW-0472">Membrane</keyword>
<dbReference type="Proteomes" id="UP000559010">
    <property type="component" value="Unassembled WGS sequence"/>
</dbReference>
<feature type="transmembrane region" description="Helical" evidence="1">
    <location>
        <begin position="65"/>
        <end position="83"/>
    </location>
</feature>
<dbReference type="EMBL" id="JABBNU010000005">
    <property type="protein sequence ID" value="NMM48775.1"/>
    <property type="molecule type" value="Genomic_DNA"/>
</dbReference>
<sequence>MLGIALLYWIGKYFYNLADQFNRSKWGFAILGIVIYFIGTVIGGIILGLIEFMLDVNIFTDLPDIVLNLLTIPFGILCDYILYKVLEKSWSKRGNLSELETIDGGMLNQGR</sequence>
<dbReference type="AlphaFoldDB" id="A0A848IZR4"/>
<comment type="caution">
    <text evidence="2">The sequence shown here is derived from an EMBL/GenBank/DDBJ whole genome shotgun (WGS) entry which is preliminary data.</text>
</comment>
<reference evidence="2 3" key="1">
    <citation type="submission" date="2020-04" db="EMBL/GenBank/DDBJ databases">
        <title>Flammeovirgaceae bacterium KN852 isolated from deep sea.</title>
        <authorList>
            <person name="Zhang D.-C."/>
        </authorList>
    </citation>
    <scope>NUCLEOTIDE SEQUENCE [LARGE SCALE GENOMIC DNA]</scope>
    <source>
        <strain evidence="2 3">KN852</strain>
    </source>
</reference>
<gene>
    <name evidence="2" type="ORF">HH304_10225</name>
</gene>
<feature type="transmembrane region" description="Helical" evidence="1">
    <location>
        <begin position="26"/>
        <end position="50"/>
    </location>
</feature>
<dbReference type="RefSeq" id="WP_169681022.1">
    <property type="nucleotide sequence ID" value="NZ_JABBNU010000005.1"/>
</dbReference>
<organism evidence="2 3">
    <name type="scientific">Marinigracilibium pacificum</name>
    <dbReference type="NCBI Taxonomy" id="2729599"/>
    <lineage>
        <taxon>Bacteria</taxon>
        <taxon>Pseudomonadati</taxon>
        <taxon>Bacteroidota</taxon>
        <taxon>Cytophagia</taxon>
        <taxon>Cytophagales</taxon>
        <taxon>Flammeovirgaceae</taxon>
        <taxon>Marinigracilibium</taxon>
    </lineage>
</organism>
<evidence type="ECO:0000313" key="3">
    <source>
        <dbReference type="Proteomes" id="UP000559010"/>
    </source>
</evidence>
<accession>A0A848IZR4</accession>
<protein>
    <submittedName>
        <fullName evidence="2">Uncharacterized protein</fullName>
    </submittedName>
</protein>
<keyword evidence="3" id="KW-1185">Reference proteome</keyword>